<organism evidence="4 5">
    <name type="scientific">Rhizoctonia solani</name>
    <dbReference type="NCBI Taxonomy" id="456999"/>
    <lineage>
        <taxon>Eukaryota</taxon>
        <taxon>Fungi</taxon>
        <taxon>Dikarya</taxon>
        <taxon>Basidiomycota</taxon>
        <taxon>Agaricomycotina</taxon>
        <taxon>Agaricomycetes</taxon>
        <taxon>Cantharellales</taxon>
        <taxon>Ceratobasidiaceae</taxon>
        <taxon>Rhizoctonia</taxon>
    </lineage>
</organism>
<keyword evidence="3" id="KW-0732">Signal</keyword>
<evidence type="ECO:0000256" key="3">
    <source>
        <dbReference type="SAM" id="SignalP"/>
    </source>
</evidence>
<dbReference type="GO" id="GO:0016787">
    <property type="term" value="F:hydrolase activity"/>
    <property type="evidence" value="ECO:0007669"/>
    <property type="project" value="UniProtKB-KW"/>
</dbReference>
<dbReference type="InterPro" id="IPR008928">
    <property type="entry name" value="6-hairpin_glycosidase_sf"/>
</dbReference>
<keyword evidence="2" id="KW-0812">Transmembrane</keyword>
<gene>
    <name evidence="4" type="ORF">RDB_LOCUS23373</name>
</gene>
<sequence>MVNIIYRSLIALLLSSPVIAANGSTGLNASMISQAKQRLADAAKLSWELGTRTQTLLEFDTPSFSVFSEDFPPPQDAPNSLNDVIGIAKSILQSKTDGELPLMEDGSAADPASNGVGVLIANWTGASGGNYGQAAADQLTFLLSFTPRAPNGAISHRADQAQLWSDFIYMVPPFLAYYGVMTDNRTLVEESYNQIKLYRDILADDTGMWQHIRLGSFEDSGYWSTGNGWAAMGMLRVLVTMRGSPWSNSMRRHISDLESWVREILDAMWPYLIDQGMFYNYADNPSTFQDAASAALIAASTYRLSLVAGVHTHLPSAERVHAALSIVGSNSNPNARITPDGWLTPVVNPHSFGEEGAESAEAQAFVLQMHAAWAGWVEDGRKGANAAGRICASVGWLVGLGVLVGVLGAGIY</sequence>
<dbReference type="GO" id="GO:0005975">
    <property type="term" value="P:carbohydrate metabolic process"/>
    <property type="evidence" value="ECO:0007669"/>
    <property type="project" value="InterPro"/>
</dbReference>
<evidence type="ECO:0000256" key="1">
    <source>
        <dbReference type="ARBA" id="ARBA00022801"/>
    </source>
</evidence>
<comment type="caution">
    <text evidence="4">The sequence shown here is derived from an EMBL/GenBank/DDBJ whole genome shotgun (WGS) entry which is preliminary data.</text>
</comment>
<feature type="signal peptide" evidence="3">
    <location>
        <begin position="1"/>
        <end position="20"/>
    </location>
</feature>
<dbReference type="Proteomes" id="UP000663841">
    <property type="component" value="Unassembled WGS sequence"/>
</dbReference>
<feature type="transmembrane region" description="Helical" evidence="2">
    <location>
        <begin position="394"/>
        <end position="411"/>
    </location>
</feature>
<dbReference type="SUPFAM" id="SSF48208">
    <property type="entry name" value="Six-hairpin glycosidases"/>
    <property type="match status" value="1"/>
</dbReference>
<dbReference type="AlphaFoldDB" id="A0A8H2X226"/>
<reference evidence="4" key="1">
    <citation type="submission" date="2021-01" db="EMBL/GenBank/DDBJ databases">
        <authorList>
            <person name="Kaushik A."/>
        </authorList>
    </citation>
    <scope>NUCLEOTIDE SEQUENCE</scope>
    <source>
        <strain evidence="4">AG3-T5</strain>
    </source>
</reference>
<accession>A0A8H2X226</accession>
<dbReference type="EMBL" id="CAJMWW010000063">
    <property type="protein sequence ID" value="CAE6410936.1"/>
    <property type="molecule type" value="Genomic_DNA"/>
</dbReference>
<dbReference type="InterPro" id="IPR012341">
    <property type="entry name" value="6hp_glycosidase-like_sf"/>
</dbReference>
<evidence type="ECO:0000256" key="2">
    <source>
        <dbReference type="SAM" id="Phobius"/>
    </source>
</evidence>
<keyword evidence="1" id="KW-0378">Hydrolase</keyword>
<protein>
    <submittedName>
        <fullName evidence="4">Uncharacterized protein</fullName>
    </submittedName>
</protein>
<dbReference type="Gene3D" id="1.50.10.10">
    <property type="match status" value="1"/>
</dbReference>
<proteinExistence type="predicted"/>
<dbReference type="PANTHER" id="PTHR41814:SF1">
    <property type="entry name" value="CELLULASE"/>
    <property type="match status" value="1"/>
</dbReference>
<dbReference type="Pfam" id="PF07470">
    <property type="entry name" value="Glyco_hydro_88"/>
    <property type="match status" value="1"/>
</dbReference>
<dbReference type="PANTHER" id="PTHR41814">
    <property type="entry name" value="EXPRESSED PROTEIN"/>
    <property type="match status" value="1"/>
</dbReference>
<feature type="chain" id="PRO_5034776534" evidence="3">
    <location>
        <begin position="21"/>
        <end position="412"/>
    </location>
</feature>
<evidence type="ECO:0000313" key="4">
    <source>
        <dbReference type="EMBL" id="CAE6410936.1"/>
    </source>
</evidence>
<dbReference type="InterPro" id="IPR010905">
    <property type="entry name" value="Glyco_hydro_88"/>
</dbReference>
<name>A0A8H2X226_9AGAM</name>
<evidence type="ECO:0000313" key="5">
    <source>
        <dbReference type="Proteomes" id="UP000663841"/>
    </source>
</evidence>
<keyword evidence="2" id="KW-1133">Transmembrane helix</keyword>
<keyword evidence="2" id="KW-0472">Membrane</keyword>